<feature type="signal peptide" evidence="1">
    <location>
        <begin position="1"/>
        <end position="21"/>
    </location>
</feature>
<dbReference type="AlphaFoldDB" id="A0AAV2DTS6"/>
<accession>A0AAV2DTS6</accession>
<dbReference type="Proteomes" id="UP001497516">
    <property type="component" value="Chromosome 3"/>
</dbReference>
<protein>
    <recommendedName>
        <fullName evidence="4">Secreted protein</fullName>
    </recommendedName>
</protein>
<evidence type="ECO:0000256" key="1">
    <source>
        <dbReference type="SAM" id="SignalP"/>
    </source>
</evidence>
<name>A0AAV2DTS6_9ROSI</name>
<keyword evidence="3" id="KW-1185">Reference proteome</keyword>
<keyword evidence="1" id="KW-0732">Signal</keyword>
<reference evidence="2 3" key="1">
    <citation type="submission" date="2024-04" db="EMBL/GenBank/DDBJ databases">
        <authorList>
            <person name="Fracassetti M."/>
        </authorList>
    </citation>
    <scope>NUCLEOTIDE SEQUENCE [LARGE SCALE GENOMIC DNA]</scope>
</reference>
<evidence type="ECO:0008006" key="4">
    <source>
        <dbReference type="Google" id="ProtNLM"/>
    </source>
</evidence>
<proteinExistence type="predicted"/>
<dbReference type="EMBL" id="OZ034816">
    <property type="protein sequence ID" value="CAL1376823.1"/>
    <property type="molecule type" value="Genomic_DNA"/>
</dbReference>
<sequence>MPKALISSLLIQVSAMGKSLGVLILLGSSSSFPSSPHCPKPKPATAGLTKQPSLLISSLPMPKALISSLLISSFHFPFIDSMCSGIDCLYW</sequence>
<feature type="chain" id="PRO_5043573042" description="Secreted protein" evidence="1">
    <location>
        <begin position="22"/>
        <end position="91"/>
    </location>
</feature>
<evidence type="ECO:0000313" key="2">
    <source>
        <dbReference type="EMBL" id="CAL1376823.1"/>
    </source>
</evidence>
<organism evidence="2 3">
    <name type="scientific">Linum trigynum</name>
    <dbReference type="NCBI Taxonomy" id="586398"/>
    <lineage>
        <taxon>Eukaryota</taxon>
        <taxon>Viridiplantae</taxon>
        <taxon>Streptophyta</taxon>
        <taxon>Embryophyta</taxon>
        <taxon>Tracheophyta</taxon>
        <taxon>Spermatophyta</taxon>
        <taxon>Magnoliopsida</taxon>
        <taxon>eudicotyledons</taxon>
        <taxon>Gunneridae</taxon>
        <taxon>Pentapetalae</taxon>
        <taxon>rosids</taxon>
        <taxon>fabids</taxon>
        <taxon>Malpighiales</taxon>
        <taxon>Linaceae</taxon>
        <taxon>Linum</taxon>
    </lineage>
</organism>
<gene>
    <name evidence="2" type="ORF">LTRI10_LOCUS18528</name>
</gene>
<evidence type="ECO:0000313" key="3">
    <source>
        <dbReference type="Proteomes" id="UP001497516"/>
    </source>
</evidence>